<dbReference type="CDD" id="cd09272">
    <property type="entry name" value="RNase_HI_RT_Ty1"/>
    <property type="match status" value="1"/>
</dbReference>
<gene>
    <name evidence="2" type="ORF">O181_044177</name>
</gene>
<feature type="domain" description="Reverse transcriptase Ty1/copia-type" evidence="1">
    <location>
        <begin position="40"/>
        <end position="274"/>
    </location>
</feature>
<dbReference type="SUPFAM" id="SSF56672">
    <property type="entry name" value="DNA/RNA polymerases"/>
    <property type="match status" value="1"/>
</dbReference>
<dbReference type="EMBL" id="AVOT02017951">
    <property type="protein sequence ID" value="MBW0504462.1"/>
    <property type="molecule type" value="Genomic_DNA"/>
</dbReference>
<accession>A0A9Q3HHI3</accession>
<reference evidence="2" key="1">
    <citation type="submission" date="2021-03" db="EMBL/GenBank/DDBJ databases">
        <title>Draft genome sequence of rust myrtle Austropuccinia psidii MF-1, a brazilian biotype.</title>
        <authorList>
            <person name="Quecine M.C."/>
            <person name="Pachon D.M.R."/>
            <person name="Bonatelli M.L."/>
            <person name="Correr F.H."/>
            <person name="Franceschini L.M."/>
            <person name="Leite T.F."/>
            <person name="Margarido G.R.A."/>
            <person name="Almeida C.A."/>
            <person name="Ferrarezi J.A."/>
            <person name="Labate C.A."/>
        </authorList>
    </citation>
    <scope>NUCLEOTIDE SEQUENCE</scope>
    <source>
        <strain evidence="2">MF-1</strain>
    </source>
</reference>
<dbReference type="PANTHER" id="PTHR11439:SF483">
    <property type="entry name" value="PEPTIDE SYNTHASE GLIP-LIKE, PUTATIVE (AFU_ORTHOLOGUE AFUA_3G12920)-RELATED"/>
    <property type="match status" value="1"/>
</dbReference>
<dbReference type="PANTHER" id="PTHR11439">
    <property type="entry name" value="GAG-POL-RELATED RETROTRANSPOSON"/>
    <property type="match status" value="1"/>
</dbReference>
<protein>
    <recommendedName>
        <fullName evidence="1">Reverse transcriptase Ty1/copia-type domain-containing protein</fullName>
    </recommendedName>
</protein>
<name>A0A9Q3HHI3_9BASI</name>
<dbReference type="InterPro" id="IPR043502">
    <property type="entry name" value="DNA/RNA_pol_sf"/>
</dbReference>
<dbReference type="InterPro" id="IPR013103">
    <property type="entry name" value="RVT_2"/>
</dbReference>
<keyword evidence="3" id="KW-1185">Reference proteome</keyword>
<evidence type="ECO:0000259" key="1">
    <source>
        <dbReference type="Pfam" id="PF07727"/>
    </source>
</evidence>
<dbReference type="Proteomes" id="UP000765509">
    <property type="component" value="Unassembled WGS sequence"/>
</dbReference>
<sequence length="414" mass="47427">MKSEETLSTYHSGLKSDKKSECMKAIGKELLTMDRLDGCDIIDLKKEYKLVGTMWVFKLRRNHLNQVIEHKARLCAQGFTQTPGIDFNNTYALTGRLNSIRALIAHACINKLDFHQIDIKSAFLNAPLNKKVYLSIPQGLSIDCCRYCLRLKKAIYGLKQAPLAWYTRLKLWLQSVGFMTCKLDLCVFHRKDPEHLWIYVQVDYFALFGKNLHIFKKEIHYKFDIKDMGPADLLLGVKINQQEESITLDQHHFIKSLLDSYSMQDCKAESTPLVPNEHLVPATEDERNAFNSVQVNFRSAIGSINYLSTATHPDLSFAMSSLSQYLEKPGIQHWKAFLHVLRYLQGTWEVRLCYSQDGRPGLIAFSDADWGNCWVTRRSTSGFLAQPHGCLIFWKTRKQPSVSISTAEAGYKSL</sequence>
<dbReference type="OrthoDB" id="430476at2759"/>
<dbReference type="AlphaFoldDB" id="A0A9Q3HHI3"/>
<evidence type="ECO:0000313" key="2">
    <source>
        <dbReference type="EMBL" id="MBW0504462.1"/>
    </source>
</evidence>
<organism evidence="2 3">
    <name type="scientific">Austropuccinia psidii MF-1</name>
    <dbReference type="NCBI Taxonomy" id="1389203"/>
    <lineage>
        <taxon>Eukaryota</taxon>
        <taxon>Fungi</taxon>
        <taxon>Dikarya</taxon>
        <taxon>Basidiomycota</taxon>
        <taxon>Pucciniomycotina</taxon>
        <taxon>Pucciniomycetes</taxon>
        <taxon>Pucciniales</taxon>
        <taxon>Sphaerophragmiaceae</taxon>
        <taxon>Austropuccinia</taxon>
    </lineage>
</organism>
<dbReference type="Pfam" id="PF07727">
    <property type="entry name" value="RVT_2"/>
    <property type="match status" value="1"/>
</dbReference>
<proteinExistence type="predicted"/>
<evidence type="ECO:0000313" key="3">
    <source>
        <dbReference type="Proteomes" id="UP000765509"/>
    </source>
</evidence>
<comment type="caution">
    <text evidence="2">The sequence shown here is derived from an EMBL/GenBank/DDBJ whole genome shotgun (WGS) entry which is preliminary data.</text>
</comment>